<comment type="caution">
    <text evidence="2">The sequence shown here is derived from an EMBL/GenBank/DDBJ whole genome shotgun (WGS) entry which is preliminary data.</text>
</comment>
<dbReference type="EMBL" id="PYAT01000006">
    <property type="protein sequence ID" value="PSL40194.1"/>
    <property type="molecule type" value="Genomic_DNA"/>
</dbReference>
<evidence type="ECO:0000313" key="3">
    <source>
        <dbReference type="Proteomes" id="UP000242682"/>
    </source>
</evidence>
<dbReference type="GO" id="GO:0016810">
    <property type="term" value="F:hydrolase activity, acting on carbon-nitrogen (but not peptide) bonds"/>
    <property type="evidence" value="ECO:0007669"/>
    <property type="project" value="InterPro"/>
</dbReference>
<dbReference type="Proteomes" id="UP000242682">
    <property type="component" value="Unassembled WGS sequence"/>
</dbReference>
<name>A0A2P8H1V0_9BACL</name>
<keyword evidence="3" id="KW-1185">Reference proteome</keyword>
<dbReference type="GO" id="GO:0005975">
    <property type="term" value="P:carbohydrate metabolic process"/>
    <property type="evidence" value="ECO:0007669"/>
    <property type="project" value="InterPro"/>
</dbReference>
<accession>A0A2P8H1V0</accession>
<feature type="domain" description="NodB homology" evidence="1">
    <location>
        <begin position="19"/>
        <end position="194"/>
    </location>
</feature>
<dbReference type="Pfam" id="PF01522">
    <property type="entry name" value="Polysacc_deac_1"/>
    <property type="match status" value="1"/>
</dbReference>
<evidence type="ECO:0000259" key="1">
    <source>
        <dbReference type="PROSITE" id="PS51677"/>
    </source>
</evidence>
<dbReference type="PANTHER" id="PTHR10587">
    <property type="entry name" value="GLYCOSYL TRANSFERASE-RELATED"/>
    <property type="match status" value="1"/>
</dbReference>
<sequence length="196" mass="22463">MYDSTNENVVTKIGSSGEKFVVLTFDDGPSRLLPQFLDVLKQENVPAVFFWQTRLLHPKRPWQRVLDEGHLIGSHTVKHRNLVELTKEEQFKDISNSINAIEQITGSSVRYFRPPYGRFDADTLQVTEQLDTTLVMWKIASMDWELKKDPDQIIANVTENLEDGAVILLHELPQTLKVLPELIASIKERGYGFTLL</sequence>
<proteinExistence type="predicted"/>
<dbReference type="CDD" id="cd10917">
    <property type="entry name" value="CE4_NodB_like_6s_7s"/>
    <property type="match status" value="1"/>
</dbReference>
<gene>
    <name evidence="2" type="ORF">B0H99_106213</name>
</gene>
<dbReference type="PROSITE" id="PS51677">
    <property type="entry name" value="NODB"/>
    <property type="match status" value="1"/>
</dbReference>
<dbReference type="Gene3D" id="3.20.20.370">
    <property type="entry name" value="Glycoside hydrolase/deacetylase"/>
    <property type="match status" value="1"/>
</dbReference>
<dbReference type="InterPro" id="IPR050248">
    <property type="entry name" value="Polysacc_deacetylase_ArnD"/>
</dbReference>
<dbReference type="InterPro" id="IPR002509">
    <property type="entry name" value="NODB_dom"/>
</dbReference>
<dbReference type="SUPFAM" id="SSF88713">
    <property type="entry name" value="Glycoside hydrolase/deacetylase"/>
    <property type="match status" value="1"/>
</dbReference>
<protein>
    <submittedName>
        <fullName evidence="2">Peptidoglycan/xylan/chitin deacetylase (PgdA/CDA1 family)</fullName>
    </submittedName>
</protein>
<dbReference type="InterPro" id="IPR011330">
    <property type="entry name" value="Glyco_hydro/deAcase_b/a-brl"/>
</dbReference>
<evidence type="ECO:0000313" key="2">
    <source>
        <dbReference type="EMBL" id="PSL40194.1"/>
    </source>
</evidence>
<dbReference type="AlphaFoldDB" id="A0A2P8H1V0"/>
<reference evidence="2 3" key="1">
    <citation type="submission" date="2018-03" db="EMBL/GenBank/DDBJ databases">
        <title>Genomic Encyclopedia of Type Strains, Phase III (KMG-III): the genomes of soil and plant-associated and newly described type strains.</title>
        <authorList>
            <person name="Whitman W."/>
        </authorList>
    </citation>
    <scope>NUCLEOTIDE SEQUENCE [LARGE SCALE GENOMIC DNA]</scope>
    <source>
        <strain evidence="2 3">CGMCC 1.12259</strain>
    </source>
</reference>
<organism evidence="2 3">
    <name type="scientific">Planomicrobium soli</name>
    <dbReference type="NCBI Taxonomy" id="1176648"/>
    <lineage>
        <taxon>Bacteria</taxon>
        <taxon>Bacillati</taxon>
        <taxon>Bacillota</taxon>
        <taxon>Bacilli</taxon>
        <taxon>Bacillales</taxon>
        <taxon>Caryophanaceae</taxon>
        <taxon>Planomicrobium</taxon>
    </lineage>
</organism>